<reference evidence="2" key="1">
    <citation type="journal article" date="2022" name="Mol. Ecol. Resour.">
        <title>The genomes of chicory, endive, great burdock and yacon provide insights into Asteraceae palaeo-polyploidization history and plant inulin production.</title>
        <authorList>
            <person name="Fan W."/>
            <person name="Wang S."/>
            <person name="Wang H."/>
            <person name="Wang A."/>
            <person name="Jiang F."/>
            <person name="Liu H."/>
            <person name="Zhao H."/>
            <person name="Xu D."/>
            <person name="Zhang Y."/>
        </authorList>
    </citation>
    <scope>NUCLEOTIDE SEQUENCE [LARGE SCALE GENOMIC DNA]</scope>
    <source>
        <strain evidence="2">cv. Yunnan</strain>
    </source>
</reference>
<accession>A0ACB8YRB1</accession>
<dbReference type="EMBL" id="CM042044">
    <property type="protein sequence ID" value="KAI3687889.1"/>
    <property type="molecule type" value="Genomic_DNA"/>
</dbReference>
<name>A0ACB8YRB1_9ASTR</name>
<organism evidence="1 2">
    <name type="scientific">Smallanthus sonchifolius</name>
    <dbReference type="NCBI Taxonomy" id="185202"/>
    <lineage>
        <taxon>Eukaryota</taxon>
        <taxon>Viridiplantae</taxon>
        <taxon>Streptophyta</taxon>
        <taxon>Embryophyta</taxon>
        <taxon>Tracheophyta</taxon>
        <taxon>Spermatophyta</taxon>
        <taxon>Magnoliopsida</taxon>
        <taxon>eudicotyledons</taxon>
        <taxon>Gunneridae</taxon>
        <taxon>Pentapetalae</taxon>
        <taxon>asterids</taxon>
        <taxon>campanulids</taxon>
        <taxon>Asterales</taxon>
        <taxon>Asteraceae</taxon>
        <taxon>Asteroideae</taxon>
        <taxon>Heliantheae alliance</taxon>
        <taxon>Millerieae</taxon>
        <taxon>Smallanthus</taxon>
    </lineage>
</organism>
<keyword evidence="2" id="KW-1185">Reference proteome</keyword>
<evidence type="ECO:0000313" key="2">
    <source>
        <dbReference type="Proteomes" id="UP001056120"/>
    </source>
</evidence>
<proteinExistence type="predicted"/>
<evidence type="ECO:0000313" key="1">
    <source>
        <dbReference type="EMBL" id="KAI3687889.1"/>
    </source>
</evidence>
<comment type="caution">
    <text evidence="1">The sequence shown here is derived from an EMBL/GenBank/DDBJ whole genome shotgun (WGS) entry which is preliminary data.</text>
</comment>
<protein>
    <submittedName>
        <fullName evidence="1">Uncharacterized protein</fullName>
    </submittedName>
</protein>
<reference evidence="1 2" key="2">
    <citation type="journal article" date="2022" name="Mol. Ecol. Resour.">
        <title>The genomes of chicory, endive, great burdock and yacon provide insights into Asteraceae paleo-polyploidization history and plant inulin production.</title>
        <authorList>
            <person name="Fan W."/>
            <person name="Wang S."/>
            <person name="Wang H."/>
            <person name="Wang A."/>
            <person name="Jiang F."/>
            <person name="Liu H."/>
            <person name="Zhao H."/>
            <person name="Xu D."/>
            <person name="Zhang Y."/>
        </authorList>
    </citation>
    <scope>NUCLEOTIDE SEQUENCE [LARGE SCALE GENOMIC DNA]</scope>
    <source>
        <strain evidence="2">cv. Yunnan</strain>
        <tissue evidence="1">Leaves</tissue>
    </source>
</reference>
<dbReference type="Proteomes" id="UP001056120">
    <property type="component" value="Linkage Group LG27"/>
</dbReference>
<sequence length="510" mass="58951">MTLMLIRRTLIFREIASYYFQPKKHSLSSRILRAVHSGTEAARYPLLNPKIGDRSNDYKIDIVDDETWQVSTGFAEIWKDATIASRVANRLPSRDQVVDPEPRNSNDPDFDEIDDLRICGNLFFKLDRDSKEYEEYNFDFHRKKSCKNKTKETRKENVLKREDERSPRSHDPKTYEMNKLEKSLIGKRQRVPTFNQLTGPYHEPFCLDVYISKASVRVCIVHRATSKVVAVAHSISKDMKFDLGSTKNAAACAAVGKVLAQRALADDIHNVVYTPRNGEKLEGKLQNVVESVINNGVRVKIKLKKKKVPKHGFQPINYKPSSVMHMIGALRTFSQDKLQHTGERVQWHEQLSYFLAYLYTLAISLEFCQAQLDNFCCFISIAICFPKMGFESLRQSSLQTPNSTFLKKQHYYHRGYYNRHDPFGFLFSLIFHISYSYHWFTYIFVFNFINLNYISFTCVCYLLVVGVSLPVGDHESSELKASSSHLYASIHEPWCGLSYNQICNTYCGYG</sequence>
<gene>
    <name evidence="1" type="ORF">L1987_81592</name>
</gene>